<dbReference type="InterPro" id="IPR036866">
    <property type="entry name" value="RibonucZ/Hydroxyglut_hydro"/>
</dbReference>
<evidence type="ECO:0000313" key="3">
    <source>
        <dbReference type="Proteomes" id="UP000193450"/>
    </source>
</evidence>
<protein>
    <recommendedName>
        <fullName evidence="1">Metallo-beta-lactamase domain-containing protein</fullName>
    </recommendedName>
</protein>
<dbReference type="STRING" id="716816.BST96_17805"/>
<dbReference type="KEGG" id="osg:BST96_17805"/>
<dbReference type="Gene3D" id="1.10.10.10">
    <property type="entry name" value="Winged helix-like DNA-binding domain superfamily/Winged helix DNA-binding domain"/>
    <property type="match status" value="1"/>
</dbReference>
<keyword evidence="3" id="KW-1185">Reference proteome</keyword>
<sequence>MTDLQYPFEKPPEFGATLEVAPGVYWLRMPLPMALDHINLYLLEDDDGWWIVDTGMKWGKVKDYWQEVFDHSLKDKPIKGVIVTHMHPDHVGQAGWLCDRFQVPLLMTHAEYYQAHFFASFSAEHLTWSTQQYYRRVGLADDFFITMKRDFKGYAGIVEPIPSSFQRLQEGDVLTIAQQQWRVVIGSGHSPEHACLYCEALGVMLSGDQIIPKITSNVSVMPSEPEANPLLQWLNSLQRFMDFPADTLVLPAHNTPFVGIQTRVEYLMAHHQDHLLALEEACVEAKTAHQLLPVLFKRELDNSLMMMAMGECVAHLNYLIYEHKLSRTAVDGVDYYLSIDASLQQRAKPGKHRQDDLPIQV</sequence>
<name>A0A1X9NCN6_9GAMM</name>
<dbReference type="Proteomes" id="UP000193450">
    <property type="component" value="Chromosome"/>
</dbReference>
<gene>
    <name evidence="2" type="ORF">BST96_17805</name>
</gene>
<dbReference type="InterPro" id="IPR048933">
    <property type="entry name" value="B_lactamase-like_C"/>
</dbReference>
<dbReference type="InterPro" id="IPR050662">
    <property type="entry name" value="Sec-metab_biosynth-thioest"/>
</dbReference>
<dbReference type="AlphaFoldDB" id="A0A1X9NCN6"/>
<dbReference type="PANTHER" id="PTHR23131:SF4">
    <property type="entry name" value="METALLO-BETA-LACTAMASE SUPERFAMILY POTEIN"/>
    <property type="match status" value="1"/>
</dbReference>
<dbReference type="InterPro" id="IPR001279">
    <property type="entry name" value="Metallo-B-lactamas"/>
</dbReference>
<feature type="domain" description="Metallo-beta-lactamase" evidence="1">
    <location>
        <begin position="37"/>
        <end position="253"/>
    </location>
</feature>
<proteinExistence type="predicted"/>
<dbReference type="Pfam" id="PF21221">
    <property type="entry name" value="B_lactamase-like_C"/>
    <property type="match status" value="1"/>
</dbReference>
<dbReference type="SUPFAM" id="SSF56281">
    <property type="entry name" value="Metallo-hydrolase/oxidoreductase"/>
    <property type="match status" value="1"/>
</dbReference>
<dbReference type="InterPro" id="IPR036388">
    <property type="entry name" value="WH-like_DNA-bd_sf"/>
</dbReference>
<accession>A0A1X9NCN6</accession>
<dbReference type="RefSeq" id="WP_157118007.1">
    <property type="nucleotide sequence ID" value="NZ_CP019343.1"/>
</dbReference>
<organism evidence="2 3">
    <name type="scientific">Oceanicoccus sagamiensis</name>
    <dbReference type="NCBI Taxonomy" id="716816"/>
    <lineage>
        <taxon>Bacteria</taxon>
        <taxon>Pseudomonadati</taxon>
        <taxon>Pseudomonadota</taxon>
        <taxon>Gammaproteobacteria</taxon>
        <taxon>Cellvibrionales</taxon>
        <taxon>Spongiibacteraceae</taxon>
        <taxon>Oceanicoccus</taxon>
    </lineage>
</organism>
<dbReference type="EMBL" id="CP019343">
    <property type="protein sequence ID" value="ARN75798.1"/>
    <property type="molecule type" value="Genomic_DNA"/>
</dbReference>
<evidence type="ECO:0000259" key="1">
    <source>
        <dbReference type="SMART" id="SM00849"/>
    </source>
</evidence>
<reference evidence="2 3" key="1">
    <citation type="submission" date="2016-11" db="EMBL/GenBank/DDBJ databases">
        <title>Trade-off between light-utilization and light-protection in marine flavobacteria.</title>
        <authorList>
            <person name="Kumagai Y."/>
        </authorList>
    </citation>
    <scope>NUCLEOTIDE SEQUENCE [LARGE SCALE GENOMIC DNA]</scope>
    <source>
        <strain evidence="2 3">NBRC 107125</strain>
    </source>
</reference>
<dbReference type="PANTHER" id="PTHR23131">
    <property type="entry name" value="ENDORIBONUCLEASE LACTB2"/>
    <property type="match status" value="1"/>
</dbReference>
<dbReference type="SMART" id="SM00849">
    <property type="entry name" value="Lactamase_B"/>
    <property type="match status" value="1"/>
</dbReference>
<dbReference type="Gene3D" id="3.60.15.10">
    <property type="entry name" value="Ribonuclease Z/Hydroxyacylglutathione hydrolase-like"/>
    <property type="match status" value="1"/>
</dbReference>
<evidence type="ECO:0000313" key="2">
    <source>
        <dbReference type="EMBL" id="ARN75798.1"/>
    </source>
</evidence>
<dbReference type="Pfam" id="PF00753">
    <property type="entry name" value="Lactamase_B"/>
    <property type="match status" value="1"/>
</dbReference>
<dbReference type="OrthoDB" id="9815874at2"/>